<dbReference type="CDD" id="cd00207">
    <property type="entry name" value="fer2"/>
    <property type="match status" value="1"/>
</dbReference>
<dbReference type="Gene3D" id="3.10.20.30">
    <property type="match status" value="1"/>
</dbReference>
<gene>
    <name evidence="6" type="ORF">CLV31_10364</name>
</gene>
<dbReference type="Proteomes" id="UP000248917">
    <property type="component" value="Unassembled WGS sequence"/>
</dbReference>
<comment type="caution">
    <text evidence="6">The sequence shown here is derived from an EMBL/GenBank/DDBJ whole genome shotgun (WGS) entry which is preliminary data.</text>
</comment>
<dbReference type="RefSeq" id="WP_111391742.1">
    <property type="nucleotide sequence ID" value="NZ_QKTX01000003.1"/>
</dbReference>
<dbReference type="InterPro" id="IPR051452">
    <property type="entry name" value="Diverse_Oxidoreductases"/>
</dbReference>
<keyword evidence="3" id="KW-0408">Iron</keyword>
<proteinExistence type="predicted"/>
<keyword evidence="1" id="KW-0001">2Fe-2S</keyword>
<dbReference type="EMBL" id="QKTX01000003">
    <property type="protein sequence ID" value="PZV85274.1"/>
    <property type="molecule type" value="Genomic_DNA"/>
</dbReference>
<dbReference type="PANTHER" id="PTHR44379:SF6">
    <property type="entry name" value="BLR6046 PROTEIN"/>
    <property type="match status" value="1"/>
</dbReference>
<evidence type="ECO:0000313" key="6">
    <source>
        <dbReference type="EMBL" id="PZV85274.1"/>
    </source>
</evidence>
<dbReference type="PROSITE" id="PS51085">
    <property type="entry name" value="2FE2S_FER_2"/>
    <property type="match status" value="1"/>
</dbReference>
<dbReference type="Pfam" id="PF00111">
    <property type="entry name" value="Fer2"/>
    <property type="match status" value="1"/>
</dbReference>
<reference evidence="6 7" key="1">
    <citation type="submission" date="2018-06" db="EMBL/GenBank/DDBJ databases">
        <title>Genomic Encyclopedia of Archaeal and Bacterial Type Strains, Phase II (KMG-II): from individual species to whole genera.</title>
        <authorList>
            <person name="Goeker M."/>
        </authorList>
    </citation>
    <scope>NUCLEOTIDE SEQUENCE [LARGE SCALE GENOMIC DNA]</scope>
    <source>
        <strain evidence="6 7">T4</strain>
    </source>
</reference>
<dbReference type="OrthoDB" id="9796880at2"/>
<dbReference type="Pfam" id="PF01799">
    <property type="entry name" value="Fer2_2"/>
    <property type="match status" value="1"/>
</dbReference>
<dbReference type="GO" id="GO:0051537">
    <property type="term" value="F:2 iron, 2 sulfur cluster binding"/>
    <property type="evidence" value="ECO:0007669"/>
    <property type="project" value="UniProtKB-KW"/>
</dbReference>
<accession>A0A326RUQ9</accession>
<evidence type="ECO:0000256" key="2">
    <source>
        <dbReference type="ARBA" id="ARBA00022723"/>
    </source>
</evidence>
<organism evidence="6 7">
    <name type="scientific">Algoriphagus aquaeductus</name>
    <dbReference type="NCBI Taxonomy" id="475299"/>
    <lineage>
        <taxon>Bacteria</taxon>
        <taxon>Pseudomonadati</taxon>
        <taxon>Bacteroidota</taxon>
        <taxon>Cytophagia</taxon>
        <taxon>Cytophagales</taxon>
        <taxon>Cyclobacteriaceae</taxon>
        <taxon>Algoriphagus</taxon>
    </lineage>
</organism>
<evidence type="ECO:0000256" key="4">
    <source>
        <dbReference type="ARBA" id="ARBA00023014"/>
    </source>
</evidence>
<sequence length="157" mass="17064">MKEPIKLNVNSENKTFSADPSEPLLYILREEFGINSAKFGCGLQQCGACLVLLDGEAEPSCLLPCQSAQTKSILTLEGLEKDGKLHPVQEAFIETQAAQCGYCINGMIISAVSLLKKNSNPSDGEIRETLHRVICRCGTHSRFIQAVKTAAKSTESF</sequence>
<protein>
    <submittedName>
        <fullName evidence="6">Nicotinate dehydrogenase subunit A</fullName>
    </submittedName>
</protein>
<dbReference type="InterPro" id="IPR002888">
    <property type="entry name" value="2Fe-2S-bd"/>
</dbReference>
<keyword evidence="7" id="KW-1185">Reference proteome</keyword>
<keyword evidence="2" id="KW-0479">Metal-binding</keyword>
<dbReference type="PANTHER" id="PTHR44379">
    <property type="entry name" value="OXIDOREDUCTASE WITH IRON-SULFUR SUBUNIT"/>
    <property type="match status" value="1"/>
</dbReference>
<keyword evidence="4" id="KW-0411">Iron-sulfur</keyword>
<feature type="domain" description="2Fe-2S ferredoxin-type" evidence="5">
    <location>
        <begin position="3"/>
        <end position="82"/>
    </location>
</feature>
<evidence type="ECO:0000313" key="7">
    <source>
        <dbReference type="Proteomes" id="UP000248917"/>
    </source>
</evidence>
<evidence type="ECO:0000259" key="5">
    <source>
        <dbReference type="PROSITE" id="PS51085"/>
    </source>
</evidence>
<dbReference type="InterPro" id="IPR036884">
    <property type="entry name" value="2Fe-2S-bd_dom_sf"/>
</dbReference>
<dbReference type="GO" id="GO:0016491">
    <property type="term" value="F:oxidoreductase activity"/>
    <property type="evidence" value="ECO:0007669"/>
    <property type="project" value="InterPro"/>
</dbReference>
<dbReference type="InterPro" id="IPR012675">
    <property type="entry name" value="Beta-grasp_dom_sf"/>
</dbReference>
<evidence type="ECO:0000256" key="1">
    <source>
        <dbReference type="ARBA" id="ARBA00022714"/>
    </source>
</evidence>
<dbReference type="SUPFAM" id="SSF54292">
    <property type="entry name" value="2Fe-2S ferredoxin-like"/>
    <property type="match status" value="1"/>
</dbReference>
<dbReference type="InterPro" id="IPR001041">
    <property type="entry name" value="2Fe-2S_ferredoxin-type"/>
</dbReference>
<dbReference type="InterPro" id="IPR036010">
    <property type="entry name" value="2Fe-2S_ferredoxin-like_sf"/>
</dbReference>
<dbReference type="GO" id="GO:0046872">
    <property type="term" value="F:metal ion binding"/>
    <property type="evidence" value="ECO:0007669"/>
    <property type="project" value="UniProtKB-KW"/>
</dbReference>
<dbReference type="Gene3D" id="1.10.150.120">
    <property type="entry name" value="[2Fe-2S]-binding domain"/>
    <property type="match status" value="1"/>
</dbReference>
<name>A0A326RUQ9_9BACT</name>
<dbReference type="AlphaFoldDB" id="A0A326RUQ9"/>
<evidence type="ECO:0000256" key="3">
    <source>
        <dbReference type="ARBA" id="ARBA00023004"/>
    </source>
</evidence>
<dbReference type="SUPFAM" id="SSF47741">
    <property type="entry name" value="CO dehydrogenase ISP C-domain like"/>
    <property type="match status" value="1"/>
</dbReference>